<dbReference type="Proteomes" id="UP000245921">
    <property type="component" value="Unassembled WGS sequence"/>
</dbReference>
<evidence type="ECO:0000313" key="1">
    <source>
        <dbReference type="EMBL" id="PWJ87906.1"/>
    </source>
</evidence>
<evidence type="ECO:0000313" key="2">
    <source>
        <dbReference type="Proteomes" id="UP000245921"/>
    </source>
</evidence>
<name>A0AA45C557_9BACT</name>
<accession>A0AA45C557</accession>
<reference evidence="1 2" key="1">
    <citation type="submission" date="2018-05" db="EMBL/GenBank/DDBJ databases">
        <title>Genomic Encyclopedia of Type Strains, Phase IV (KMG-IV): sequencing the most valuable type-strain genomes for metagenomic binning, comparative biology and taxonomic classification.</title>
        <authorList>
            <person name="Goeker M."/>
        </authorList>
    </citation>
    <scope>NUCLEOTIDE SEQUENCE [LARGE SCALE GENOMIC DNA]</scope>
    <source>
        <strain evidence="1 2">DSM 24906</strain>
    </source>
</reference>
<organism evidence="1 2">
    <name type="scientific">Oceanotoga teriensis</name>
    <dbReference type="NCBI Taxonomy" id="515440"/>
    <lineage>
        <taxon>Bacteria</taxon>
        <taxon>Thermotogati</taxon>
        <taxon>Thermotogota</taxon>
        <taxon>Thermotogae</taxon>
        <taxon>Petrotogales</taxon>
        <taxon>Petrotogaceae</taxon>
        <taxon>Oceanotoga</taxon>
    </lineage>
</organism>
<proteinExistence type="predicted"/>
<dbReference type="AlphaFoldDB" id="A0AA45C557"/>
<dbReference type="EMBL" id="QGGI01000021">
    <property type="protein sequence ID" value="PWJ87906.1"/>
    <property type="molecule type" value="Genomic_DNA"/>
</dbReference>
<keyword evidence="2" id="KW-1185">Reference proteome</keyword>
<comment type="caution">
    <text evidence="1">The sequence shown here is derived from an EMBL/GenBank/DDBJ whole genome shotgun (WGS) entry which is preliminary data.</text>
</comment>
<gene>
    <name evidence="1" type="ORF">C7380_12136</name>
</gene>
<protein>
    <submittedName>
        <fullName evidence="1">Uncharacterized protein</fullName>
    </submittedName>
</protein>
<sequence>MYFVHEILVSEMLGSEIYFKGEYLWMKNLRGF</sequence>